<feature type="compositionally biased region" description="Polar residues" evidence="16">
    <location>
        <begin position="429"/>
        <end position="443"/>
    </location>
</feature>
<dbReference type="InterPro" id="IPR000330">
    <property type="entry name" value="SNF2_N"/>
</dbReference>
<feature type="compositionally biased region" description="Polar residues" evidence="16">
    <location>
        <begin position="60"/>
        <end position="71"/>
    </location>
</feature>
<dbReference type="PANTHER" id="PTHR45626:SF50">
    <property type="entry name" value="TRANSCRIPTION TERMINATION FACTOR 2"/>
    <property type="match status" value="1"/>
</dbReference>
<feature type="compositionally biased region" description="Polar residues" evidence="16">
    <location>
        <begin position="268"/>
        <end position="288"/>
    </location>
</feature>
<evidence type="ECO:0000313" key="20">
    <source>
        <dbReference type="Proteomes" id="UP001187531"/>
    </source>
</evidence>
<dbReference type="CDD" id="cd18793">
    <property type="entry name" value="SF2_C_SNF"/>
    <property type="match status" value="1"/>
</dbReference>
<evidence type="ECO:0000256" key="9">
    <source>
        <dbReference type="ARBA" id="ARBA00023015"/>
    </source>
</evidence>
<feature type="compositionally biased region" description="Low complexity" evidence="16">
    <location>
        <begin position="160"/>
        <end position="178"/>
    </location>
</feature>
<feature type="region of interest" description="Disordered" evidence="16">
    <location>
        <begin position="425"/>
        <end position="444"/>
    </location>
</feature>
<keyword evidence="10" id="KW-0238">DNA-binding</keyword>
<evidence type="ECO:0000256" key="12">
    <source>
        <dbReference type="ARBA" id="ARBA00023242"/>
    </source>
</evidence>
<keyword evidence="4" id="KW-0597">Phosphoprotein</keyword>
<dbReference type="InterPro" id="IPR049730">
    <property type="entry name" value="SNF2/RAD54-like_C"/>
</dbReference>
<dbReference type="InterPro" id="IPR027417">
    <property type="entry name" value="P-loop_NTPase"/>
</dbReference>
<keyword evidence="20" id="KW-1185">Reference proteome</keyword>
<evidence type="ECO:0000256" key="2">
    <source>
        <dbReference type="ARBA" id="ARBA00007025"/>
    </source>
</evidence>
<dbReference type="AlphaFoldDB" id="A0AA88L1E4"/>
<evidence type="ECO:0000259" key="17">
    <source>
        <dbReference type="PROSITE" id="PS51192"/>
    </source>
</evidence>
<evidence type="ECO:0000256" key="6">
    <source>
        <dbReference type="ARBA" id="ARBA00022801"/>
    </source>
</evidence>
<evidence type="ECO:0000256" key="4">
    <source>
        <dbReference type="ARBA" id="ARBA00022553"/>
    </source>
</evidence>
<evidence type="ECO:0000256" key="10">
    <source>
        <dbReference type="ARBA" id="ARBA00023125"/>
    </source>
</evidence>
<keyword evidence="11" id="KW-0804">Transcription</keyword>
<evidence type="ECO:0000256" key="11">
    <source>
        <dbReference type="ARBA" id="ARBA00023163"/>
    </source>
</evidence>
<dbReference type="GO" id="GO:0005634">
    <property type="term" value="C:nucleus"/>
    <property type="evidence" value="ECO:0007669"/>
    <property type="project" value="UniProtKB-SubCell"/>
</dbReference>
<reference evidence="19" key="1">
    <citation type="submission" date="2023-07" db="EMBL/GenBank/DDBJ databases">
        <title>Chromosome-level genome assembly of Artemia franciscana.</title>
        <authorList>
            <person name="Jo E."/>
        </authorList>
    </citation>
    <scope>NUCLEOTIDE SEQUENCE</scope>
    <source>
        <tissue evidence="19">Whole body</tissue>
    </source>
</reference>
<keyword evidence="9" id="KW-0805">Transcription regulation</keyword>
<keyword evidence="7" id="KW-0347">Helicase</keyword>
<dbReference type="SUPFAM" id="SSF52540">
    <property type="entry name" value="P-loop containing nucleoside triphosphate hydrolases"/>
    <property type="match status" value="2"/>
</dbReference>
<protein>
    <recommendedName>
        <fullName evidence="13">Transcription termination factor 2</fullName>
    </recommendedName>
    <alternativeName>
        <fullName evidence="15">RNA polymerase II termination factor</fullName>
    </alternativeName>
    <alternativeName>
        <fullName evidence="14">Transcription release factor 2</fullName>
    </alternativeName>
</protein>
<dbReference type="SMART" id="SM00490">
    <property type="entry name" value="HELICc"/>
    <property type="match status" value="1"/>
</dbReference>
<feature type="compositionally biased region" description="Basic and acidic residues" evidence="16">
    <location>
        <begin position="181"/>
        <end position="197"/>
    </location>
</feature>
<organism evidence="19 20">
    <name type="scientific">Artemia franciscana</name>
    <name type="common">Brine shrimp</name>
    <name type="synonym">Artemia sanfranciscana</name>
    <dbReference type="NCBI Taxonomy" id="6661"/>
    <lineage>
        <taxon>Eukaryota</taxon>
        <taxon>Metazoa</taxon>
        <taxon>Ecdysozoa</taxon>
        <taxon>Arthropoda</taxon>
        <taxon>Crustacea</taxon>
        <taxon>Branchiopoda</taxon>
        <taxon>Anostraca</taxon>
        <taxon>Artemiidae</taxon>
        <taxon>Artemia</taxon>
    </lineage>
</organism>
<dbReference type="Pfam" id="PF00271">
    <property type="entry name" value="Helicase_C"/>
    <property type="match status" value="1"/>
</dbReference>
<evidence type="ECO:0000256" key="5">
    <source>
        <dbReference type="ARBA" id="ARBA00022741"/>
    </source>
</evidence>
<evidence type="ECO:0000256" key="1">
    <source>
        <dbReference type="ARBA" id="ARBA00004123"/>
    </source>
</evidence>
<dbReference type="InterPro" id="IPR038718">
    <property type="entry name" value="SNF2-like_sf"/>
</dbReference>
<dbReference type="PROSITE" id="PS51194">
    <property type="entry name" value="HELICASE_CTER"/>
    <property type="match status" value="1"/>
</dbReference>
<evidence type="ECO:0000256" key="13">
    <source>
        <dbReference type="ARBA" id="ARBA00070113"/>
    </source>
</evidence>
<sequence>MLAPNSDDEQSEVYETSLIGISESNQPSIASVGSSGVEVPESDEEVVSQRETTEDVWKTPRNNTRPSFNSDSDSDEEIFRWKKPTRKALSYESSDDETDTITLKANTRSGFSSIGNKQSIGSTSESTLKLQPNATYMEKENSIPRNNIPLDESGEREKSSVGSCSSGSIESPGSVGSSNRGSDRGTNKFKDSGKDSSSDASSHEMQNNQSRAQGKKLKDIDIQTLKKQLEIRRSMLKKAESMPDKGQKLKRDIDKIVMMLKSAELKNDNLSNLEPSGSETQTETPTARSDTDTLRNFSERGVKLEKLAIEMRRQVSPVEGTSQSQSDIMALKKQLSIKESLLKKRWELPDGGDKLEKQIIEIRKQLGLPVSTSSPSSYDNMSPSQLRESIRIKEKLYGDVGHSLPDKGEKIRLAIEKMKEKLVEAEKNWPQSPTEINSPPQAQEKTRTVLADTLIQQQQQRYYNAALASQNQGFYGHGKLTAADRREVKSVTIDSIKTLHKSIANCPKESEELDGPQCLNVTLMKHQRQALKWLIWRETQVPSGGILADDMGLGKTLTMISLALKLKENQENCAEPKWLSKDKSIISSNATLIICPATLISQWESELSRRLKSNSVSFYIFHGNARNIKPRNLARYDFVITSYQTAANDIPLPPKKGKQSEMGAASDEEDVPLKSSILLTVAWERVILDEAHTIRNPITNAARAVCRLRAIHRWAVTGTPVHNKELDLYSLLRFLRFSPFDERQVWRSWVDNKSAQGRERLNLIIKALMLRRTKEILCGASGNEDSRLPDKEAILHEIKLEGDELQVYEKLFAMSREAMISYMTGKEDGVSRREVLGANAGDNGAVKTATLFTMLLRLRQACNHPALIYTMLDADSASLDGADLLANEMSMLNIENQDPDMERKRFFNQDNPIFDSDRTCPKLATLITELEKLNSSGEKAVVVSQWTSFLNIVRKQLMKFGMKIAEINGKIPVKDRGAIVDSFNRSDGGAQIMLLSLAAGGVGLNLVGGNHLFLLDLHWNPQLEQQACDRIYRVGQKKKVFVHRFCCVGTVEERIASIQKQKLELASQVLTGAKRGAMNKLTMDDLVKIFDLSNPKGQVIKPNLTNPPPAGQLYKLGPQSTAANSYPMGNYKPTNAYELMYKK</sequence>
<keyword evidence="6" id="KW-0378">Hydrolase</keyword>
<feature type="domain" description="Helicase C-terminal" evidence="18">
    <location>
        <begin position="922"/>
        <end position="1082"/>
    </location>
</feature>
<proteinExistence type="inferred from homology"/>
<evidence type="ECO:0000256" key="3">
    <source>
        <dbReference type="ARBA" id="ARBA00022472"/>
    </source>
</evidence>
<dbReference type="GO" id="GO:0005524">
    <property type="term" value="F:ATP binding"/>
    <property type="evidence" value="ECO:0007669"/>
    <property type="project" value="UniProtKB-KW"/>
</dbReference>
<evidence type="ECO:0000256" key="15">
    <source>
        <dbReference type="ARBA" id="ARBA00082628"/>
    </source>
</evidence>
<dbReference type="FunFam" id="3.40.50.10810:FF:000043">
    <property type="entry name" value="Transcription termination factor 2"/>
    <property type="match status" value="1"/>
</dbReference>
<gene>
    <name evidence="19" type="ORF">QYM36_013487</name>
</gene>
<evidence type="ECO:0000256" key="7">
    <source>
        <dbReference type="ARBA" id="ARBA00022806"/>
    </source>
</evidence>
<dbReference type="GO" id="GO:0006281">
    <property type="term" value="P:DNA repair"/>
    <property type="evidence" value="ECO:0007669"/>
    <property type="project" value="TreeGrafter"/>
</dbReference>
<dbReference type="Proteomes" id="UP001187531">
    <property type="component" value="Unassembled WGS sequence"/>
</dbReference>
<feature type="region of interest" description="Disordered" evidence="16">
    <location>
        <begin position="106"/>
        <end position="221"/>
    </location>
</feature>
<evidence type="ECO:0000313" key="19">
    <source>
        <dbReference type="EMBL" id="KAK2709829.1"/>
    </source>
</evidence>
<accession>A0AA88L1E4</accession>
<feature type="compositionally biased region" description="Acidic residues" evidence="16">
    <location>
        <begin position="1"/>
        <end position="12"/>
    </location>
</feature>
<dbReference type="GO" id="GO:0016787">
    <property type="term" value="F:hydrolase activity"/>
    <property type="evidence" value="ECO:0007669"/>
    <property type="project" value="UniProtKB-KW"/>
</dbReference>
<dbReference type="InterPro" id="IPR001650">
    <property type="entry name" value="Helicase_C-like"/>
</dbReference>
<evidence type="ECO:0000256" key="8">
    <source>
        <dbReference type="ARBA" id="ARBA00022840"/>
    </source>
</evidence>
<keyword evidence="5" id="KW-0547">Nucleotide-binding</keyword>
<name>A0AA88L1E4_ARTSF</name>
<comment type="caution">
    <text evidence="19">The sequence shown here is derived from an EMBL/GenBank/DDBJ whole genome shotgun (WGS) entry which is preliminary data.</text>
</comment>
<feature type="compositionally biased region" description="Polar residues" evidence="16">
    <location>
        <begin position="203"/>
        <end position="212"/>
    </location>
</feature>
<feature type="region of interest" description="Disordered" evidence="16">
    <location>
        <begin position="1"/>
        <end position="76"/>
    </location>
</feature>
<dbReference type="EMBL" id="JAVRJZ010000017">
    <property type="protein sequence ID" value="KAK2709829.1"/>
    <property type="molecule type" value="Genomic_DNA"/>
</dbReference>
<dbReference type="GO" id="GO:0005737">
    <property type="term" value="C:cytoplasm"/>
    <property type="evidence" value="ECO:0007669"/>
    <property type="project" value="UniProtKB-ARBA"/>
</dbReference>
<feature type="compositionally biased region" description="Basic and acidic residues" evidence="16">
    <location>
        <begin position="47"/>
        <end position="58"/>
    </location>
</feature>
<dbReference type="GO" id="GO:0004386">
    <property type="term" value="F:helicase activity"/>
    <property type="evidence" value="ECO:0007669"/>
    <property type="project" value="UniProtKB-KW"/>
</dbReference>
<dbReference type="PROSITE" id="PS51192">
    <property type="entry name" value="HELICASE_ATP_BIND_1"/>
    <property type="match status" value="1"/>
</dbReference>
<evidence type="ECO:0000256" key="16">
    <source>
        <dbReference type="SAM" id="MobiDB-lite"/>
    </source>
</evidence>
<dbReference type="GO" id="GO:0006353">
    <property type="term" value="P:DNA-templated transcription termination"/>
    <property type="evidence" value="ECO:0007669"/>
    <property type="project" value="UniProtKB-KW"/>
</dbReference>
<dbReference type="Gene3D" id="3.40.50.300">
    <property type="entry name" value="P-loop containing nucleotide triphosphate hydrolases"/>
    <property type="match status" value="1"/>
</dbReference>
<dbReference type="GO" id="GO:0008094">
    <property type="term" value="F:ATP-dependent activity, acting on DNA"/>
    <property type="evidence" value="ECO:0007669"/>
    <property type="project" value="UniProtKB-ARBA"/>
</dbReference>
<feature type="region of interest" description="Disordered" evidence="16">
    <location>
        <begin position="268"/>
        <end position="293"/>
    </location>
</feature>
<dbReference type="Gene3D" id="3.40.50.10810">
    <property type="entry name" value="Tandem AAA-ATPase domain"/>
    <property type="match status" value="1"/>
</dbReference>
<keyword evidence="3" id="KW-0806">Transcription termination</keyword>
<keyword evidence="12" id="KW-0539">Nucleus</keyword>
<keyword evidence="8" id="KW-0067">ATP-binding</keyword>
<comment type="similarity">
    <text evidence="2">Belongs to the SNF2/RAD54 helicase family.</text>
</comment>
<feature type="compositionally biased region" description="Polar residues" evidence="16">
    <location>
        <begin position="106"/>
        <end position="134"/>
    </location>
</feature>
<evidence type="ECO:0000256" key="14">
    <source>
        <dbReference type="ARBA" id="ARBA00079067"/>
    </source>
</evidence>
<dbReference type="SMART" id="SM00487">
    <property type="entry name" value="DEXDc"/>
    <property type="match status" value="1"/>
</dbReference>
<dbReference type="InterPro" id="IPR050628">
    <property type="entry name" value="SNF2_RAD54_helicase_TF"/>
</dbReference>
<evidence type="ECO:0000259" key="18">
    <source>
        <dbReference type="PROSITE" id="PS51194"/>
    </source>
</evidence>
<dbReference type="PANTHER" id="PTHR45626">
    <property type="entry name" value="TRANSCRIPTION TERMINATION FACTOR 2-RELATED"/>
    <property type="match status" value="1"/>
</dbReference>
<dbReference type="InterPro" id="IPR014001">
    <property type="entry name" value="Helicase_ATP-bd"/>
</dbReference>
<feature type="domain" description="Helicase ATP-binding" evidence="17">
    <location>
        <begin position="536"/>
        <end position="738"/>
    </location>
</feature>
<dbReference type="Pfam" id="PF00176">
    <property type="entry name" value="SNF2-rel_dom"/>
    <property type="match status" value="1"/>
</dbReference>
<comment type="subcellular location">
    <subcellularLocation>
        <location evidence="1">Nucleus</location>
    </subcellularLocation>
</comment>
<dbReference type="GO" id="GO:0003677">
    <property type="term" value="F:DNA binding"/>
    <property type="evidence" value="ECO:0007669"/>
    <property type="project" value="UniProtKB-KW"/>
</dbReference>